<evidence type="ECO:0008006" key="3">
    <source>
        <dbReference type="Google" id="ProtNLM"/>
    </source>
</evidence>
<dbReference type="RefSeq" id="XP_062779751.1">
    <property type="nucleotide sequence ID" value="XM_062923700.1"/>
</dbReference>
<name>A0AAX4IGJ0_9PEZI</name>
<gene>
    <name evidence="1" type="ORF">CDEST_07541</name>
</gene>
<dbReference type="AlphaFoldDB" id="A0AAX4IGJ0"/>
<dbReference type="PANTHER" id="PTHR10622">
    <property type="entry name" value="HET DOMAIN-CONTAINING PROTEIN"/>
    <property type="match status" value="1"/>
</dbReference>
<protein>
    <recommendedName>
        <fullName evidence="3">Heterokaryon incompatibility domain-containing protein</fullName>
    </recommendedName>
</protein>
<evidence type="ECO:0000313" key="1">
    <source>
        <dbReference type="EMBL" id="WQF82527.1"/>
    </source>
</evidence>
<organism evidence="1 2">
    <name type="scientific">Colletotrichum destructivum</name>
    <dbReference type="NCBI Taxonomy" id="34406"/>
    <lineage>
        <taxon>Eukaryota</taxon>
        <taxon>Fungi</taxon>
        <taxon>Dikarya</taxon>
        <taxon>Ascomycota</taxon>
        <taxon>Pezizomycotina</taxon>
        <taxon>Sordariomycetes</taxon>
        <taxon>Hypocreomycetidae</taxon>
        <taxon>Glomerellales</taxon>
        <taxon>Glomerellaceae</taxon>
        <taxon>Colletotrichum</taxon>
        <taxon>Colletotrichum destructivum species complex</taxon>
    </lineage>
</organism>
<dbReference type="PANTHER" id="PTHR10622:SF10">
    <property type="entry name" value="HET DOMAIN-CONTAINING PROTEIN"/>
    <property type="match status" value="1"/>
</dbReference>
<sequence length="78" mass="9130">MDPCCIEKSPSAELSEAINSMYRWVGQANACYVYLSDMDVFGSDQTLEQKQMLRMYGWFIRVWIPREVVAPRKVETFL</sequence>
<dbReference type="EMBL" id="CP137308">
    <property type="protein sequence ID" value="WQF82527.1"/>
    <property type="molecule type" value="Genomic_DNA"/>
</dbReference>
<dbReference type="Proteomes" id="UP001322277">
    <property type="component" value="Chromosome 4"/>
</dbReference>
<accession>A0AAX4IGJ0</accession>
<evidence type="ECO:0000313" key="2">
    <source>
        <dbReference type="Proteomes" id="UP001322277"/>
    </source>
</evidence>
<dbReference type="GeneID" id="87944044"/>
<reference evidence="2" key="1">
    <citation type="journal article" date="2023" name="bioRxiv">
        <title>Complete genome of the Medicago anthracnose fungus, Colletotrichum destructivum, reveals a mini-chromosome-like region within a core chromosome.</title>
        <authorList>
            <person name="Lapalu N."/>
            <person name="Simon A."/>
            <person name="Lu A."/>
            <person name="Plaumann P.-L."/>
            <person name="Amselem J."/>
            <person name="Pigne S."/>
            <person name="Auger A."/>
            <person name="Koch C."/>
            <person name="Dallery J.-F."/>
            <person name="O'Connell R.J."/>
        </authorList>
    </citation>
    <scope>NUCLEOTIDE SEQUENCE [LARGE SCALE GENOMIC DNA]</scope>
    <source>
        <strain evidence="2">CBS 520.97</strain>
    </source>
</reference>
<proteinExistence type="predicted"/>
<dbReference type="KEGG" id="cdet:87944044"/>
<keyword evidence="2" id="KW-1185">Reference proteome</keyword>